<reference evidence="1 2" key="1">
    <citation type="submission" date="2018-05" db="EMBL/GenBank/DDBJ databases">
        <authorList>
            <person name="Zhang Y.-J."/>
        </authorList>
    </citation>
    <scope>NUCLEOTIDE SEQUENCE [LARGE SCALE GENOMIC DNA]</scope>
    <source>
        <strain evidence="1 2">CY04</strain>
    </source>
</reference>
<keyword evidence="2" id="KW-1185">Reference proteome</keyword>
<proteinExistence type="predicted"/>
<evidence type="ECO:0000313" key="2">
    <source>
        <dbReference type="Proteomes" id="UP001429564"/>
    </source>
</evidence>
<name>A0ABX0WAG4_9RHOB</name>
<comment type="caution">
    <text evidence="1">The sequence shown here is derived from an EMBL/GenBank/DDBJ whole genome shotgun (WGS) entry which is preliminary data.</text>
</comment>
<dbReference type="RefSeq" id="WP_167685281.1">
    <property type="nucleotide sequence ID" value="NZ_QHLQ01000020.1"/>
</dbReference>
<dbReference type="Proteomes" id="UP001429564">
    <property type="component" value="Unassembled WGS sequence"/>
</dbReference>
<protein>
    <submittedName>
        <fullName evidence="1">Uncharacterized protein</fullName>
    </submittedName>
</protein>
<sequence>MMAAGHRAWARAQLVDAVQVCNTLEQVPLGAELHLKHVTADLSHWAAGPVPRPTGNDLRQEIGAGREFTGHSLVSHA</sequence>
<organism evidence="1 2">
    <name type="scientific">Parasedimentitalea denitrificans</name>
    <dbReference type="NCBI Taxonomy" id="2211118"/>
    <lineage>
        <taxon>Bacteria</taxon>
        <taxon>Pseudomonadati</taxon>
        <taxon>Pseudomonadota</taxon>
        <taxon>Alphaproteobacteria</taxon>
        <taxon>Rhodobacterales</taxon>
        <taxon>Paracoccaceae</taxon>
        <taxon>Parasedimentitalea</taxon>
    </lineage>
</organism>
<dbReference type="EMBL" id="QHLQ01000020">
    <property type="protein sequence ID" value="NIZ62663.1"/>
    <property type="molecule type" value="Genomic_DNA"/>
</dbReference>
<accession>A0ABX0WAG4</accession>
<gene>
    <name evidence="1" type="ORF">DL239_16955</name>
</gene>
<evidence type="ECO:0000313" key="1">
    <source>
        <dbReference type="EMBL" id="NIZ62663.1"/>
    </source>
</evidence>